<comment type="caution">
    <text evidence="6">The sequence shown here is derived from an EMBL/GenBank/DDBJ whole genome shotgun (WGS) entry which is preliminary data.</text>
</comment>
<evidence type="ECO:0000256" key="3">
    <source>
        <dbReference type="ARBA" id="ARBA00023125"/>
    </source>
</evidence>
<dbReference type="SUPFAM" id="SSF116734">
    <property type="entry name" value="DNA methylase specificity domain"/>
    <property type="match status" value="2"/>
</dbReference>
<dbReference type="InterPro" id="IPR051212">
    <property type="entry name" value="Type-I_RE_S_subunit"/>
</dbReference>
<gene>
    <name evidence="6" type="ORF">H9647_23775</name>
</gene>
<proteinExistence type="inferred from homology"/>
<feature type="domain" description="Type I restriction modification DNA specificity" evidence="5">
    <location>
        <begin position="318"/>
        <end position="494"/>
    </location>
</feature>
<evidence type="ECO:0000313" key="6">
    <source>
        <dbReference type="EMBL" id="MBD7971093.1"/>
    </source>
</evidence>
<dbReference type="InterPro" id="IPR000055">
    <property type="entry name" value="Restrct_endonuc_typeI_TRD"/>
</dbReference>
<keyword evidence="6" id="KW-0378">Hydrolase</keyword>
<dbReference type="PANTHER" id="PTHR43140:SF1">
    <property type="entry name" value="TYPE I RESTRICTION ENZYME ECOKI SPECIFICITY SUBUNIT"/>
    <property type="match status" value="1"/>
</dbReference>
<dbReference type="Gene3D" id="3.90.220.20">
    <property type="entry name" value="DNA methylase specificity domains"/>
    <property type="match status" value="2"/>
</dbReference>
<dbReference type="PANTHER" id="PTHR43140">
    <property type="entry name" value="TYPE-1 RESTRICTION ENZYME ECOKI SPECIFICITY PROTEIN"/>
    <property type="match status" value="1"/>
</dbReference>
<organism evidence="6 7">
    <name type="scientific">Paenibacillus gallinarum</name>
    <dbReference type="NCBI Taxonomy" id="2762232"/>
    <lineage>
        <taxon>Bacteria</taxon>
        <taxon>Bacillati</taxon>
        <taxon>Bacillota</taxon>
        <taxon>Bacilli</taxon>
        <taxon>Bacillales</taxon>
        <taxon>Paenibacillaceae</taxon>
        <taxon>Paenibacillus</taxon>
    </lineage>
</organism>
<sequence length="497" mass="57599">MNAKQLKDSILQYALQGSLFNDSRENAITLYEAIKNYQQKQIESKLIKKVKEEYIVDLKEVPFDIPVNWRWVKIGDIFNVRGGKRVPRGYKLLTTKTPYVYLRVADMKDGSITSNDLHYVDEEVYQGIKNYTISSNDLYLTIAGTIGKVGIIPEEFDGALLTENAVKIEISHVNKLFVKLLLESPIVQNQFQQAVNKVAQPKLSIRNINQVMIPLPPLSVQLELINRISELERKIKLYSELKLDIDLLNSNFPMNLEKSILQYAMQGRLVVQDPNDEPAQQLIEKIQLEKERLIKDKVIKKEKPLLPITEEEIPFDIPSSWEWVRLGDISKVIEYGTSQKTSEFEQKVPVLRMNNIVNGEISYDKLKYVNEDIKDLPKLYLKHQDILFNRTNSYELVGKSACYKGEDNRFSFASYLIRVEILKTFVSPIYINYYLNSYLCRKTQIEPHIIQQNGQANFNGTKLKNIIIPLPPLKEQNRIVQQIEKMLLVKNKLNNAF</sequence>
<dbReference type="RefSeq" id="WP_191804738.1">
    <property type="nucleotide sequence ID" value="NZ_JACSQL010000020.1"/>
</dbReference>
<keyword evidence="7" id="KW-1185">Reference proteome</keyword>
<dbReference type="GO" id="GO:0004519">
    <property type="term" value="F:endonuclease activity"/>
    <property type="evidence" value="ECO:0007669"/>
    <property type="project" value="UniProtKB-KW"/>
</dbReference>
<evidence type="ECO:0000259" key="5">
    <source>
        <dbReference type="Pfam" id="PF01420"/>
    </source>
</evidence>
<evidence type="ECO:0000313" key="7">
    <source>
        <dbReference type="Proteomes" id="UP000608071"/>
    </source>
</evidence>
<name>A0ABR8T5P1_9BACL</name>
<reference evidence="6 7" key="1">
    <citation type="submission" date="2020-08" db="EMBL/GenBank/DDBJ databases">
        <title>A Genomic Blueprint of the Chicken Gut Microbiome.</title>
        <authorList>
            <person name="Gilroy R."/>
            <person name="Ravi A."/>
            <person name="Getino M."/>
            <person name="Pursley I."/>
            <person name="Horton D.L."/>
            <person name="Alikhan N.-F."/>
            <person name="Baker D."/>
            <person name="Gharbi K."/>
            <person name="Hall N."/>
            <person name="Watson M."/>
            <person name="Adriaenssens E.M."/>
            <person name="Foster-Nyarko E."/>
            <person name="Jarju S."/>
            <person name="Secka A."/>
            <person name="Antonio M."/>
            <person name="Oren A."/>
            <person name="Chaudhuri R."/>
            <person name="La Ragione R.M."/>
            <person name="Hildebrand F."/>
            <person name="Pallen M.J."/>
        </authorList>
    </citation>
    <scope>NUCLEOTIDE SEQUENCE [LARGE SCALE GENOMIC DNA]</scope>
    <source>
        <strain evidence="6 7">Sa2BVA9</strain>
    </source>
</reference>
<comment type="similarity">
    <text evidence="1">Belongs to the type-I restriction system S methylase family.</text>
</comment>
<keyword evidence="2" id="KW-0680">Restriction system</keyword>
<dbReference type="Proteomes" id="UP000608071">
    <property type="component" value="Unassembled WGS sequence"/>
</dbReference>
<accession>A0ABR8T5P1</accession>
<dbReference type="InterPro" id="IPR044946">
    <property type="entry name" value="Restrct_endonuc_typeI_TRD_sf"/>
</dbReference>
<keyword evidence="6" id="KW-0255">Endonuclease</keyword>
<protein>
    <submittedName>
        <fullName evidence="6">Restriction endonuclease subunit S</fullName>
    </submittedName>
</protein>
<evidence type="ECO:0000256" key="2">
    <source>
        <dbReference type="ARBA" id="ARBA00022747"/>
    </source>
</evidence>
<dbReference type="Pfam" id="PF01420">
    <property type="entry name" value="Methylase_S"/>
    <property type="match status" value="2"/>
</dbReference>
<dbReference type="CDD" id="cd17524">
    <property type="entry name" value="RMtype1_S_EcoUTORF5051P-TRD2-CR2_like"/>
    <property type="match status" value="1"/>
</dbReference>
<feature type="domain" description="Type I restriction modification DNA specificity" evidence="5">
    <location>
        <begin position="66"/>
        <end position="242"/>
    </location>
</feature>
<dbReference type="CDD" id="cd17256">
    <property type="entry name" value="RMtype1_S_EcoJA65PI-TRD1-CR1_like"/>
    <property type="match status" value="1"/>
</dbReference>
<comment type="subunit">
    <text evidence="4">The methyltransferase is composed of M and S polypeptides.</text>
</comment>
<keyword evidence="6" id="KW-0540">Nuclease</keyword>
<evidence type="ECO:0000256" key="4">
    <source>
        <dbReference type="ARBA" id="ARBA00038652"/>
    </source>
</evidence>
<evidence type="ECO:0000256" key="1">
    <source>
        <dbReference type="ARBA" id="ARBA00010923"/>
    </source>
</evidence>
<keyword evidence="3" id="KW-0238">DNA-binding</keyword>
<dbReference type="EMBL" id="JACSQL010000020">
    <property type="protein sequence ID" value="MBD7971093.1"/>
    <property type="molecule type" value="Genomic_DNA"/>
</dbReference>